<dbReference type="AlphaFoldDB" id="A0A4D7JGJ3"/>
<dbReference type="SUPFAM" id="SSF53383">
    <property type="entry name" value="PLP-dependent transferases"/>
    <property type="match status" value="1"/>
</dbReference>
<evidence type="ECO:0000256" key="11">
    <source>
        <dbReference type="ARBA" id="ARBA00047481"/>
    </source>
</evidence>
<sequence length="356" mass="40095">MVNIDNLIRTHIKALKPYSSARDEFDGLASVFLDANENPFGSADGNKYNRYPDPLQQNVKDKLGLLKKIDQGKIFLGNGSDEPIDLLFRIFCEPGEDKVMITPPTYGMYKVSADINNVECSEVPLLENYQLDVEAISKTIDKDETIKLIFLCSPNNPTGNLMHEKDIENILKSFNGIVVIDEAYIDFTTSQSWIHRLKEFSNLIVLQTFSKAWGMAGLRLGMAYADPKIVAYLNKVKPPYNVNEATQEAASKAMDNYKQVDEWVASLVAERKRLIQEFVKLSAVKNVYPSDANFILVKIEKAAELYRSLIKKGVVVRNRSNVVLCDDCLRITIGTQNENDILLSELTTLVVDKLNT</sequence>
<evidence type="ECO:0000256" key="10">
    <source>
        <dbReference type="ARBA" id="ARBA00023102"/>
    </source>
</evidence>
<evidence type="ECO:0000313" key="14">
    <source>
        <dbReference type="EMBL" id="QCK14711.1"/>
    </source>
</evidence>
<dbReference type="InterPro" id="IPR015421">
    <property type="entry name" value="PyrdxlP-dep_Trfase_major"/>
</dbReference>
<dbReference type="HAMAP" id="MF_01023">
    <property type="entry name" value="HisC_aminotrans_2"/>
    <property type="match status" value="1"/>
</dbReference>
<dbReference type="RefSeq" id="WP_137090297.1">
    <property type="nucleotide sequence ID" value="NZ_CP028923.1"/>
</dbReference>
<dbReference type="InterPro" id="IPR005861">
    <property type="entry name" value="HisP_aminotrans"/>
</dbReference>
<keyword evidence="8 12" id="KW-0808">Transferase</keyword>
<evidence type="ECO:0000256" key="8">
    <source>
        <dbReference type="ARBA" id="ARBA00022679"/>
    </source>
</evidence>
<keyword evidence="6 12" id="KW-0032">Aminotransferase</keyword>
<dbReference type="CDD" id="cd00609">
    <property type="entry name" value="AAT_like"/>
    <property type="match status" value="1"/>
</dbReference>
<dbReference type="PANTHER" id="PTHR42885:SF2">
    <property type="entry name" value="HISTIDINOL-PHOSPHATE AMINOTRANSFERASE"/>
    <property type="match status" value="1"/>
</dbReference>
<dbReference type="KEGG" id="fpf:DCC35_08135"/>
<comment type="similarity">
    <text evidence="4 12">Belongs to the class-II pyridoxal-phosphate-dependent aminotransferase family. Histidinol-phosphate aminotransferase subfamily.</text>
</comment>
<keyword evidence="10 12" id="KW-0368">Histidine biosynthesis</keyword>
<dbReference type="Proteomes" id="UP000298616">
    <property type="component" value="Chromosome"/>
</dbReference>
<evidence type="ECO:0000256" key="7">
    <source>
        <dbReference type="ARBA" id="ARBA00022605"/>
    </source>
</evidence>
<dbReference type="UniPathway" id="UPA00031">
    <property type="reaction ID" value="UER00012"/>
</dbReference>
<comment type="subunit">
    <text evidence="5 12">Homodimer.</text>
</comment>
<proteinExistence type="inferred from homology"/>
<gene>
    <name evidence="12 14" type="primary">hisC</name>
    <name evidence="14" type="ORF">DCC35_08135</name>
</gene>
<evidence type="ECO:0000256" key="6">
    <source>
        <dbReference type="ARBA" id="ARBA00022576"/>
    </source>
</evidence>
<dbReference type="InterPro" id="IPR015424">
    <property type="entry name" value="PyrdxlP-dep_Trfase"/>
</dbReference>
<dbReference type="InterPro" id="IPR015422">
    <property type="entry name" value="PyrdxlP-dep_Trfase_small"/>
</dbReference>
<name>A0A4D7JGJ3_9BACT</name>
<reference evidence="14 15" key="1">
    <citation type="submission" date="2018-04" db="EMBL/GenBank/DDBJ databases">
        <title>Complete genome uncultured novel isolate.</title>
        <authorList>
            <person name="Merlino G."/>
        </authorList>
    </citation>
    <scope>NUCLEOTIDE SEQUENCE [LARGE SCALE GENOMIC DNA]</scope>
    <source>
        <strain evidence="15">R1DC9</strain>
    </source>
</reference>
<keyword evidence="7 12" id="KW-0028">Amino-acid biosynthesis</keyword>
<comment type="cofactor">
    <cofactor evidence="1 12">
        <name>pyridoxal 5'-phosphate</name>
        <dbReference type="ChEBI" id="CHEBI:597326"/>
    </cofactor>
</comment>
<dbReference type="GO" id="GO:0030170">
    <property type="term" value="F:pyridoxal phosphate binding"/>
    <property type="evidence" value="ECO:0007669"/>
    <property type="project" value="InterPro"/>
</dbReference>
<keyword evidence="9 12" id="KW-0663">Pyridoxal phosphate</keyword>
<evidence type="ECO:0000256" key="9">
    <source>
        <dbReference type="ARBA" id="ARBA00022898"/>
    </source>
</evidence>
<evidence type="ECO:0000256" key="4">
    <source>
        <dbReference type="ARBA" id="ARBA00007970"/>
    </source>
</evidence>
<comment type="pathway">
    <text evidence="2 12">Amino-acid biosynthesis; L-histidine biosynthesis; L-histidine from 5-phospho-alpha-D-ribose 1-diphosphate: step 7/9.</text>
</comment>
<dbReference type="GO" id="GO:0004400">
    <property type="term" value="F:histidinol-phosphate transaminase activity"/>
    <property type="evidence" value="ECO:0007669"/>
    <property type="project" value="UniProtKB-UniRule"/>
</dbReference>
<protein>
    <recommendedName>
        <fullName evidence="12">Histidinol-phosphate aminotransferase</fullName>
        <ecNumber evidence="12">2.6.1.9</ecNumber>
    </recommendedName>
    <alternativeName>
        <fullName evidence="12">Imidazole acetol-phosphate transaminase</fullName>
    </alternativeName>
</protein>
<dbReference type="Gene3D" id="3.40.640.10">
    <property type="entry name" value="Type I PLP-dependent aspartate aminotransferase-like (Major domain)"/>
    <property type="match status" value="1"/>
</dbReference>
<comment type="pathway">
    <text evidence="3">Lipid metabolism.</text>
</comment>
<dbReference type="Gene3D" id="3.90.1150.10">
    <property type="entry name" value="Aspartate Aminotransferase, domain 1"/>
    <property type="match status" value="1"/>
</dbReference>
<comment type="catalytic activity">
    <reaction evidence="11 12">
        <text>L-histidinol phosphate + 2-oxoglutarate = 3-(imidazol-4-yl)-2-oxopropyl phosphate + L-glutamate</text>
        <dbReference type="Rhea" id="RHEA:23744"/>
        <dbReference type="ChEBI" id="CHEBI:16810"/>
        <dbReference type="ChEBI" id="CHEBI:29985"/>
        <dbReference type="ChEBI" id="CHEBI:57766"/>
        <dbReference type="ChEBI" id="CHEBI:57980"/>
        <dbReference type="EC" id="2.6.1.9"/>
    </reaction>
</comment>
<dbReference type="EC" id="2.6.1.9" evidence="12"/>
<dbReference type="PROSITE" id="PS00599">
    <property type="entry name" value="AA_TRANSFER_CLASS_2"/>
    <property type="match status" value="1"/>
</dbReference>
<dbReference type="InterPro" id="IPR004839">
    <property type="entry name" value="Aminotransferase_I/II_large"/>
</dbReference>
<evidence type="ECO:0000259" key="13">
    <source>
        <dbReference type="Pfam" id="PF00155"/>
    </source>
</evidence>
<dbReference type="PANTHER" id="PTHR42885">
    <property type="entry name" value="HISTIDINOL-PHOSPHATE AMINOTRANSFERASE-RELATED"/>
    <property type="match status" value="1"/>
</dbReference>
<dbReference type="GO" id="GO:0000105">
    <property type="term" value="P:L-histidine biosynthetic process"/>
    <property type="evidence" value="ECO:0007669"/>
    <property type="project" value="UniProtKB-UniRule"/>
</dbReference>
<keyword evidence="15" id="KW-1185">Reference proteome</keyword>
<evidence type="ECO:0000313" key="15">
    <source>
        <dbReference type="Proteomes" id="UP000298616"/>
    </source>
</evidence>
<dbReference type="EMBL" id="CP028923">
    <property type="protein sequence ID" value="QCK14711.1"/>
    <property type="molecule type" value="Genomic_DNA"/>
</dbReference>
<accession>A0A4D7JGJ3</accession>
<organism evidence="14 15">
    <name type="scientific">Mangrovivirga cuniculi</name>
    <dbReference type="NCBI Taxonomy" id="2715131"/>
    <lineage>
        <taxon>Bacteria</taxon>
        <taxon>Pseudomonadati</taxon>
        <taxon>Bacteroidota</taxon>
        <taxon>Cytophagia</taxon>
        <taxon>Cytophagales</taxon>
        <taxon>Mangrovivirgaceae</taxon>
        <taxon>Mangrovivirga</taxon>
    </lineage>
</organism>
<dbReference type="OrthoDB" id="9813612at2"/>
<feature type="domain" description="Aminotransferase class I/classII large" evidence="13">
    <location>
        <begin position="37"/>
        <end position="345"/>
    </location>
</feature>
<evidence type="ECO:0000256" key="12">
    <source>
        <dbReference type="HAMAP-Rule" id="MF_01023"/>
    </source>
</evidence>
<dbReference type="NCBIfam" id="TIGR01141">
    <property type="entry name" value="hisC"/>
    <property type="match status" value="1"/>
</dbReference>
<evidence type="ECO:0000256" key="2">
    <source>
        <dbReference type="ARBA" id="ARBA00005011"/>
    </source>
</evidence>
<evidence type="ECO:0000256" key="3">
    <source>
        <dbReference type="ARBA" id="ARBA00005189"/>
    </source>
</evidence>
<feature type="modified residue" description="N6-(pyridoxal phosphate)lysine" evidence="12">
    <location>
        <position position="211"/>
    </location>
</feature>
<dbReference type="Pfam" id="PF00155">
    <property type="entry name" value="Aminotran_1_2"/>
    <property type="match status" value="1"/>
</dbReference>
<evidence type="ECO:0000256" key="5">
    <source>
        <dbReference type="ARBA" id="ARBA00011738"/>
    </source>
</evidence>
<dbReference type="InterPro" id="IPR001917">
    <property type="entry name" value="Aminotrans_II_pyridoxalP_BS"/>
</dbReference>
<evidence type="ECO:0000256" key="1">
    <source>
        <dbReference type="ARBA" id="ARBA00001933"/>
    </source>
</evidence>